<keyword evidence="7" id="KW-1185">Reference proteome</keyword>
<dbReference type="PANTHER" id="PTHR42866:SF2">
    <property type="entry name" value="3-DEOXY-MANNO-OCTULOSONATE CYTIDYLYLTRANSFERASE, MITOCHONDRIAL"/>
    <property type="match status" value="1"/>
</dbReference>
<dbReference type="GO" id="GO:0009103">
    <property type="term" value="P:lipopolysaccharide biosynthetic process"/>
    <property type="evidence" value="ECO:0007669"/>
    <property type="project" value="UniProtKB-UniRule"/>
</dbReference>
<comment type="catalytic activity">
    <reaction evidence="5">
        <text>3-deoxy-alpha-D-manno-oct-2-ulosonate + CTP = CMP-3-deoxy-beta-D-manno-octulosonate + diphosphate</text>
        <dbReference type="Rhea" id="RHEA:23448"/>
        <dbReference type="ChEBI" id="CHEBI:33019"/>
        <dbReference type="ChEBI" id="CHEBI:37563"/>
        <dbReference type="ChEBI" id="CHEBI:85986"/>
        <dbReference type="ChEBI" id="CHEBI:85987"/>
        <dbReference type="EC" id="2.7.7.38"/>
    </reaction>
</comment>
<dbReference type="NCBIfam" id="TIGR00466">
    <property type="entry name" value="kdsB"/>
    <property type="match status" value="1"/>
</dbReference>
<evidence type="ECO:0000256" key="5">
    <source>
        <dbReference type="HAMAP-Rule" id="MF_00057"/>
    </source>
</evidence>
<comment type="pathway">
    <text evidence="5">Nucleotide-sugar biosynthesis; CMP-3-deoxy-D-manno-octulosonate biosynthesis; CMP-3-deoxy-D-manno-octulosonate from 3-deoxy-D-manno-octulosonate and CTP: step 1/1.</text>
</comment>
<dbReference type="eggNOG" id="COG1212">
    <property type="taxonomic scope" value="Bacteria"/>
</dbReference>
<organism evidence="6 7">
    <name type="scientific">Microbulbifer agarilyticus</name>
    <dbReference type="NCBI Taxonomy" id="260552"/>
    <lineage>
        <taxon>Bacteria</taxon>
        <taxon>Pseudomonadati</taxon>
        <taxon>Pseudomonadota</taxon>
        <taxon>Gammaproteobacteria</taxon>
        <taxon>Cellvibrionales</taxon>
        <taxon>Microbulbiferaceae</taxon>
        <taxon>Microbulbifer</taxon>
    </lineage>
</organism>
<accession>A0A1Q2M4E8</accession>
<comment type="subcellular location">
    <subcellularLocation>
        <location evidence="5">Cytoplasm</location>
    </subcellularLocation>
    <subcellularLocation>
        <location evidence="1">Membrane</location>
    </subcellularLocation>
</comment>
<evidence type="ECO:0000256" key="2">
    <source>
        <dbReference type="ARBA" id="ARBA00022679"/>
    </source>
</evidence>
<dbReference type="EC" id="2.7.7.38" evidence="5"/>
<dbReference type="InterPro" id="IPR004528">
    <property type="entry name" value="KdsB"/>
</dbReference>
<proteinExistence type="inferred from homology"/>
<dbReference type="FunFam" id="3.90.550.10:FF:000011">
    <property type="entry name" value="3-deoxy-manno-octulosonate cytidylyltransferase"/>
    <property type="match status" value="1"/>
</dbReference>
<evidence type="ECO:0000313" key="6">
    <source>
        <dbReference type="EMBL" id="AQQ67603.1"/>
    </source>
</evidence>
<sequence length="261" mass="28088">MTRTSSTASAPSFDVIIPARYASSRLPGKPLAEIAGKPMVQRVYERALESAAERVVVATDDERVAEVVTAFGGKVCMTSAEHASGTDRLQEVAQQLGLADDRILVNVQGDEPLIPPAVINQVASNLANNSGAGVATLAEPIESVEDFLNPNIVKVVCEASGLARYFSRAPIPWPRDAFAAEQGALPKGLNPRRHIGIYAYRAALLNLFVAWPMAPIEQFEALEQLRFLYNGHAIHVDDASEVVPGGVDTEQDLARMRALFA</sequence>
<dbReference type="PANTHER" id="PTHR42866">
    <property type="entry name" value="3-DEOXY-MANNO-OCTULOSONATE CYTIDYLYLTRANSFERASE"/>
    <property type="match status" value="1"/>
</dbReference>
<dbReference type="NCBIfam" id="NF003952">
    <property type="entry name" value="PRK05450.1-5"/>
    <property type="match status" value="1"/>
</dbReference>
<evidence type="ECO:0000256" key="4">
    <source>
        <dbReference type="ARBA" id="ARBA00022985"/>
    </source>
</evidence>
<dbReference type="GO" id="GO:0016020">
    <property type="term" value="C:membrane"/>
    <property type="evidence" value="ECO:0007669"/>
    <property type="project" value="UniProtKB-SubCell"/>
</dbReference>
<dbReference type="EMBL" id="CP019650">
    <property type="protein sequence ID" value="AQQ67603.1"/>
    <property type="molecule type" value="Genomic_DNA"/>
</dbReference>
<dbReference type="CDD" id="cd02517">
    <property type="entry name" value="CMP-KDO-Synthetase"/>
    <property type="match status" value="1"/>
</dbReference>
<dbReference type="AlphaFoldDB" id="A0A1Q2M4E8"/>
<dbReference type="GO" id="GO:0008690">
    <property type="term" value="F:3-deoxy-manno-octulosonate cytidylyltransferase activity"/>
    <property type="evidence" value="ECO:0007669"/>
    <property type="project" value="UniProtKB-UniRule"/>
</dbReference>
<name>A0A1Q2M4E8_9GAMM</name>
<comment type="similarity">
    <text evidence="5">Belongs to the KdsB family.</text>
</comment>
<reference evidence="6" key="1">
    <citation type="submission" date="2017-02" db="EMBL/GenBank/DDBJ databases">
        <title>Genome of Microbulbifer agarilyticus GP101.</title>
        <authorList>
            <person name="Jung J."/>
            <person name="Bae S.S."/>
            <person name="Baek K."/>
        </authorList>
    </citation>
    <scope>NUCLEOTIDE SEQUENCE [LARGE SCALE GENOMIC DNA]</scope>
    <source>
        <strain evidence="6">GP101</strain>
    </source>
</reference>
<dbReference type="NCBIfam" id="NF009905">
    <property type="entry name" value="PRK13368.1"/>
    <property type="match status" value="1"/>
</dbReference>
<evidence type="ECO:0000256" key="3">
    <source>
        <dbReference type="ARBA" id="ARBA00022695"/>
    </source>
</evidence>
<dbReference type="RefSeq" id="WP_077403245.1">
    <property type="nucleotide sequence ID" value="NZ_CP019650.1"/>
</dbReference>
<dbReference type="HAMAP" id="MF_00057">
    <property type="entry name" value="KdsB"/>
    <property type="match status" value="1"/>
</dbReference>
<dbReference type="InterPro" id="IPR003329">
    <property type="entry name" value="Cytidylyl_trans"/>
</dbReference>
<dbReference type="Gene3D" id="3.90.550.10">
    <property type="entry name" value="Spore Coat Polysaccharide Biosynthesis Protein SpsA, Chain A"/>
    <property type="match status" value="1"/>
</dbReference>
<evidence type="ECO:0000313" key="7">
    <source>
        <dbReference type="Proteomes" id="UP000188219"/>
    </source>
</evidence>
<dbReference type="NCBIfam" id="NF003950">
    <property type="entry name" value="PRK05450.1-3"/>
    <property type="match status" value="1"/>
</dbReference>
<dbReference type="OrthoDB" id="9815559at2"/>
<dbReference type="Pfam" id="PF02348">
    <property type="entry name" value="CTP_transf_3"/>
    <property type="match status" value="1"/>
</dbReference>
<dbReference type="KEGG" id="maga:Mag101_08075"/>
<comment type="function">
    <text evidence="5">Activates KDO (a required 8-carbon sugar) for incorporation into bacterial lipopolysaccharide in Gram-negative bacteria.</text>
</comment>
<dbReference type="Proteomes" id="UP000188219">
    <property type="component" value="Chromosome"/>
</dbReference>
<dbReference type="InterPro" id="IPR029044">
    <property type="entry name" value="Nucleotide-diphossugar_trans"/>
</dbReference>
<gene>
    <name evidence="5" type="primary">kdsB</name>
    <name evidence="6" type="ORF">Mag101_08075</name>
</gene>
<evidence type="ECO:0000256" key="1">
    <source>
        <dbReference type="ARBA" id="ARBA00004370"/>
    </source>
</evidence>
<dbReference type="GO" id="GO:0005829">
    <property type="term" value="C:cytosol"/>
    <property type="evidence" value="ECO:0007669"/>
    <property type="project" value="TreeGrafter"/>
</dbReference>
<dbReference type="STRING" id="260552.Mag101_08075"/>
<keyword evidence="4 5" id="KW-0448">Lipopolysaccharide biosynthesis</keyword>
<dbReference type="GO" id="GO:0033468">
    <property type="term" value="P:CMP-keto-3-deoxy-D-manno-octulosonic acid biosynthetic process"/>
    <property type="evidence" value="ECO:0007669"/>
    <property type="project" value="UniProtKB-UniRule"/>
</dbReference>
<protein>
    <recommendedName>
        <fullName evidence="5">3-deoxy-manno-octulosonate cytidylyltransferase</fullName>
        <ecNumber evidence="5">2.7.7.38</ecNumber>
    </recommendedName>
    <alternativeName>
        <fullName evidence="5">CMP-2-keto-3-deoxyoctulosonic acid synthase</fullName>
        <shortName evidence="5">CKS</shortName>
        <shortName evidence="5">CMP-KDO synthase</shortName>
    </alternativeName>
</protein>
<dbReference type="UniPathway" id="UPA00358">
    <property type="reaction ID" value="UER00476"/>
</dbReference>
<keyword evidence="3 5" id="KW-0548">Nucleotidyltransferase</keyword>
<keyword evidence="2 5" id="KW-0808">Transferase</keyword>
<dbReference type="SUPFAM" id="SSF53448">
    <property type="entry name" value="Nucleotide-diphospho-sugar transferases"/>
    <property type="match status" value="1"/>
</dbReference>
<keyword evidence="5" id="KW-0963">Cytoplasm</keyword>